<dbReference type="CDD" id="cd06558">
    <property type="entry name" value="crotonase-like"/>
    <property type="match status" value="1"/>
</dbReference>
<dbReference type="InterPro" id="IPR001753">
    <property type="entry name" value="Enoyl-CoA_hydra/iso"/>
</dbReference>
<dbReference type="InterPro" id="IPR018376">
    <property type="entry name" value="Enoyl-CoA_hyd/isom_CS"/>
</dbReference>
<accession>A0AAW1NX47</accession>
<reference evidence="4 5" key="1">
    <citation type="journal article" date="2024" name="Nat. Commun.">
        <title>Phylogenomics reveals the evolutionary origins of lichenization in chlorophyte algae.</title>
        <authorList>
            <person name="Puginier C."/>
            <person name="Libourel C."/>
            <person name="Otte J."/>
            <person name="Skaloud P."/>
            <person name="Haon M."/>
            <person name="Grisel S."/>
            <person name="Petersen M."/>
            <person name="Berrin J.G."/>
            <person name="Delaux P.M."/>
            <person name="Dal Grande F."/>
            <person name="Keller J."/>
        </authorList>
    </citation>
    <scope>NUCLEOTIDE SEQUENCE [LARGE SCALE GENOMIC DNA]</scope>
    <source>
        <strain evidence="4 5">SAG 2036</strain>
    </source>
</reference>
<gene>
    <name evidence="4" type="ORF">WJX73_010926</name>
</gene>
<dbReference type="GO" id="GO:0016836">
    <property type="term" value="F:hydro-lyase activity"/>
    <property type="evidence" value="ECO:0007669"/>
    <property type="project" value="UniProtKB-ARBA"/>
</dbReference>
<comment type="similarity">
    <text evidence="1 3">Belongs to the enoyl-CoA hydratase/isomerase family.</text>
</comment>
<dbReference type="Gene3D" id="3.90.226.10">
    <property type="entry name" value="2-enoyl-CoA Hydratase, Chain A, domain 1"/>
    <property type="match status" value="1"/>
</dbReference>
<evidence type="ECO:0000313" key="5">
    <source>
        <dbReference type="Proteomes" id="UP001465755"/>
    </source>
</evidence>
<dbReference type="Pfam" id="PF00378">
    <property type="entry name" value="ECH_1"/>
    <property type="match status" value="1"/>
</dbReference>
<dbReference type="GO" id="GO:0006635">
    <property type="term" value="P:fatty acid beta-oxidation"/>
    <property type="evidence" value="ECO:0007669"/>
    <property type="project" value="TreeGrafter"/>
</dbReference>
<protein>
    <recommendedName>
        <fullName evidence="6">Enoyl-CoA hydratase</fullName>
    </recommendedName>
</protein>
<dbReference type="SUPFAM" id="SSF52096">
    <property type="entry name" value="ClpP/crotonase"/>
    <property type="match status" value="1"/>
</dbReference>
<evidence type="ECO:0000256" key="1">
    <source>
        <dbReference type="ARBA" id="ARBA00005254"/>
    </source>
</evidence>
<comment type="caution">
    <text evidence="4">The sequence shown here is derived from an EMBL/GenBank/DDBJ whole genome shotgun (WGS) entry which is preliminary data.</text>
</comment>
<dbReference type="PANTHER" id="PTHR11941:SF171">
    <property type="entry name" value="SD19268P"/>
    <property type="match status" value="1"/>
</dbReference>
<dbReference type="PANTHER" id="PTHR11941">
    <property type="entry name" value="ENOYL-COA HYDRATASE-RELATED"/>
    <property type="match status" value="1"/>
</dbReference>
<dbReference type="Proteomes" id="UP001465755">
    <property type="component" value="Unassembled WGS sequence"/>
</dbReference>
<dbReference type="AlphaFoldDB" id="A0AAW1NX47"/>
<evidence type="ECO:0008006" key="6">
    <source>
        <dbReference type="Google" id="ProtNLM"/>
    </source>
</evidence>
<dbReference type="FunFam" id="1.10.12.10:FF:000001">
    <property type="entry name" value="Probable enoyl-CoA hydratase, mitochondrial"/>
    <property type="match status" value="1"/>
</dbReference>
<sequence>MRLLGLSAALKAQTAHSWGLAMRQHCSSLSNRELQVSLVQGSEGIFDLSLKRPKAKNALGRQLLDELLQATHDLMHSTEARCVLLSSKVEGVFCAGADLKERAKMSQTETAVFVSKLRAAFLALENLPMPTIAVVDGLALGGGMELALSCDLRVAGSQAAFAMPETCLGIIPGAGGTQRLPRLIGLPKAKELIFTGRRVQFEEAHSMRLVEHAVHPGQSAHDHALSLAQDIAKGAPIAQRMAKTAMQQGSGVSLQAGMQIEQLCYAQVIPTEDRLEGLRAFAEKRAPKFTGR</sequence>
<dbReference type="GO" id="GO:0005739">
    <property type="term" value="C:mitochondrion"/>
    <property type="evidence" value="ECO:0007669"/>
    <property type="project" value="TreeGrafter"/>
</dbReference>
<dbReference type="InterPro" id="IPR029045">
    <property type="entry name" value="ClpP/crotonase-like_dom_sf"/>
</dbReference>
<keyword evidence="5" id="KW-1185">Reference proteome</keyword>
<evidence type="ECO:0000256" key="3">
    <source>
        <dbReference type="RuleBase" id="RU003707"/>
    </source>
</evidence>
<keyword evidence="2" id="KW-0456">Lyase</keyword>
<name>A0AAW1NX47_9CHLO</name>
<evidence type="ECO:0000313" key="4">
    <source>
        <dbReference type="EMBL" id="KAK9802600.1"/>
    </source>
</evidence>
<dbReference type="EMBL" id="JALJOQ010000071">
    <property type="protein sequence ID" value="KAK9802600.1"/>
    <property type="molecule type" value="Genomic_DNA"/>
</dbReference>
<organism evidence="4 5">
    <name type="scientific">Symbiochloris irregularis</name>
    <dbReference type="NCBI Taxonomy" id="706552"/>
    <lineage>
        <taxon>Eukaryota</taxon>
        <taxon>Viridiplantae</taxon>
        <taxon>Chlorophyta</taxon>
        <taxon>core chlorophytes</taxon>
        <taxon>Trebouxiophyceae</taxon>
        <taxon>Trebouxiales</taxon>
        <taxon>Trebouxiaceae</taxon>
        <taxon>Symbiochloris</taxon>
    </lineage>
</organism>
<dbReference type="InterPro" id="IPR014748">
    <property type="entry name" value="Enoyl-CoA_hydra_C"/>
</dbReference>
<proteinExistence type="inferred from homology"/>
<dbReference type="PROSITE" id="PS00166">
    <property type="entry name" value="ENOYL_COA_HYDRATASE"/>
    <property type="match status" value="1"/>
</dbReference>
<dbReference type="Gene3D" id="1.10.12.10">
    <property type="entry name" value="Lyase 2-enoyl-coa Hydratase, Chain A, domain 2"/>
    <property type="match status" value="1"/>
</dbReference>
<dbReference type="FunFam" id="3.90.226.10:FF:000009">
    <property type="entry name" value="Carnitinyl-CoA dehydratase"/>
    <property type="match status" value="1"/>
</dbReference>
<evidence type="ECO:0000256" key="2">
    <source>
        <dbReference type="ARBA" id="ARBA00023239"/>
    </source>
</evidence>